<dbReference type="PANTHER" id="PTHR11474:SF126">
    <property type="entry name" value="TYROSINASE-LIKE PROTEIN TYR-1-RELATED"/>
    <property type="match status" value="1"/>
</dbReference>
<keyword evidence="1" id="KW-0479">Metal-binding</keyword>
<dbReference type="Gene3D" id="1.10.1280.10">
    <property type="entry name" value="Di-copper center containing domain from catechol oxidase"/>
    <property type="match status" value="1"/>
</dbReference>
<dbReference type="AlphaFoldDB" id="A0A9D4II03"/>
<dbReference type="PROSITE" id="PS00498">
    <property type="entry name" value="TYROSINASE_2"/>
    <property type="match status" value="1"/>
</dbReference>
<dbReference type="PANTHER" id="PTHR11474">
    <property type="entry name" value="TYROSINASE FAMILY MEMBER"/>
    <property type="match status" value="1"/>
</dbReference>
<organism evidence="4 5">
    <name type="scientific">Dreissena polymorpha</name>
    <name type="common">Zebra mussel</name>
    <name type="synonym">Mytilus polymorpha</name>
    <dbReference type="NCBI Taxonomy" id="45954"/>
    <lineage>
        <taxon>Eukaryota</taxon>
        <taxon>Metazoa</taxon>
        <taxon>Spiralia</taxon>
        <taxon>Lophotrochozoa</taxon>
        <taxon>Mollusca</taxon>
        <taxon>Bivalvia</taxon>
        <taxon>Autobranchia</taxon>
        <taxon>Heteroconchia</taxon>
        <taxon>Euheterodonta</taxon>
        <taxon>Imparidentia</taxon>
        <taxon>Neoheterodontei</taxon>
        <taxon>Myida</taxon>
        <taxon>Dreissenoidea</taxon>
        <taxon>Dreissenidae</taxon>
        <taxon>Dreissena</taxon>
    </lineage>
</organism>
<proteinExistence type="predicted"/>
<keyword evidence="2" id="KW-0186">Copper</keyword>
<dbReference type="InterPro" id="IPR002227">
    <property type="entry name" value="Tyrosinase_Cu-bd"/>
</dbReference>
<reference evidence="4" key="2">
    <citation type="submission" date="2020-11" db="EMBL/GenBank/DDBJ databases">
        <authorList>
            <person name="McCartney M.A."/>
            <person name="Auch B."/>
            <person name="Kono T."/>
            <person name="Mallez S."/>
            <person name="Becker A."/>
            <person name="Gohl D.M."/>
            <person name="Silverstein K.A.T."/>
            <person name="Koren S."/>
            <person name="Bechman K.B."/>
            <person name="Herman A."/>
            <person name="Abrahante J.E."/>
            <person name="Garbe J."/>
        </authorList>
    </citation>
    <scope>NUCLEOTIDE SEQUENCE</scope>
    <source>
        <strain evidence="4">Duluth1</strain>
        <tissue evidence="4">Whole animal</tissue>
    </source>
</reference>
<dbReference type="GO" id="GO:0046872">
    <property type="term" value="F:metal ion binding"/>
    <property type="evidence" value="ECO:0007669"/>
    <property type="project" value="UniProtKB-KW"/>
</dbReference>
<evidence type="ECO:0000256" key="2">
    <source>
        <dbReference type="ARBA" id="ARBA00023008"/>
    </source>
</evidence>
<accession>A0A9D4II03</accession>
<comment type="caution">
    <text evidence="4">The sequence shown here is derived from an EMBL/GenBank/DDBJ whole genome shotgun (WGS) entry which is preliminary data.</text>
</comment>
<feature type="domain" description="Tyrosinase copper-binding" evidence="3">
    <location>
        <begin position="120"/>
        <end position="131"/>
    </location>
</feature>
<dbReference type="InterPro" id="IPR008922">
    <property type="entry name" value="Di-copper_centre_dom_sf"/>
</dbReference>
<dbReference type="GO" id="GO:0016491">
    <property type="term" value="F:oxidoreductase activity"/>
    <property type="evidence" value="ECO:0007669"/>
    <property type="project" value="InterPro"/>
</dbReference>
<dbReference type="Pfam" id="PF00264">
    <property type="entry name" value="Tyrosinase"/>
    <property type="match status" value="1"/>
</dbReference>
<dbReference type="EMBL" id="JAIWYP010000009">
    <property type="protein sequence ID" value="KAH3776226.1"/>
    <property type="molecule type" value="Genomic_DNA"/>
</dbReference>
<name>A0A9D4II03_DREPO</name>
<keyword evidence="5" id="KW-1185">Reference proteome</keyword>
<dbReference type="SUPFAM" id="SSF48056">
    <property type="entry name" value="Di-copper centre-containing domain"/>
    <property type="match status" value="1"/>
</dbReference>
<dbReference type="InterPro" id="IPR050316">
    <property type="entry name" value="Tyrosinase/Hemocyanin"/>
</dbReference>
<evidence type="ECO:0000256" key="1">
    <source>
        <dbReference type="ARBA" id="ARBA00022723"/>
    </source>
</evidence>
<reference evidence="4" key="1">
    <citation type="journal article" date="2019" name="bioRxiv">
        <title>The Genome of the Zebra Mussel, Dreissena polymorpha: A Resource for Invasive Species Research.</title>
        <authorList>
            <person name="McCartney M.A."/>
            <person name="Auch B."/>
            <person name="Kono T."/>
            <person name="Mallez S."/>
            <person name="Zhang Y."/>
            <person name="Obille A."/>
            <person name="Becker A."/>
            <person name="Abrahante J.E."/>
            <person name="Garbe J."/>
            <person name="Badalamenti J.P."/>
            <person name="Herman A."/>
            <person name="Mangelson H."/>
            <person name="Liachko I."/>
            <person name="Sullivan S."/>
            <person name="Sone E.D."/>
            <person name="Koren S."/>
            <person name="Silverstein K.A.T."/>
            <person name="Beckman K.B."/>
            <person name="Gohl D.M."/>
        </authorList>
    </citation>
    <scope>NUCLEOTIDE SEQUENCE</scope>
    <source>
        <strain evidence="4">Duluth1</strain>
        <tissue evidence="4">Whole animal</tissue>
    </source>
</reference>
<evidence type="ECO:0000313" key="4">
    <source>
        <dbReference type="EMBL" id="KAH3776226.1"/>
    </source>
</evidence>
<dbReference type="PRINTS" id="PR00092">
    <property type="entry name" value="TYROSINASE"/>
</dbReference>
<evidence type="ECO:0000259" key="3">
    <source>
        <dbReference type="PROSITE" id="PS00498"/>
    </source>
</evidence>
<dbReference type="Proteomes" id="UP000828390">
    <property type="component" value="Unassembled WGS sequence"/>
</dbReference>
<gene>
    <name evidence="4" type="ORF">DPMN_177646</name>
</gene>
<protein>
    <recommendedName>
        <fullName evidence="3">Tyrosinase copper-binding domain-containing protein</fullName>
    </recommendedName>
</protein>
<evidence type="ECO:0000313" key="5">
    <source>
        <dbReference type="Proteomes" id="UP000828390"/>
    </source>
</evidence>
<sequence length="293" mass="33189">MRNIDNTVSLPYWDSSLDNEMANPANTIVFSKEFFGNGDGEVITGPFANWDTHHGPLTRNIAGEGQLFSKENITTVLTRCNTAEITRPTALQPCDFERYHGGPHNWVGGQMMGLTTSSHDPVFFLHHAFVDYIWEKFRYGQLLCKPPVDPEVYPPADGLHAETNPMDGFPRYINIDGYRNYWTQNWYKYEDSPRCPICGSKYLKCDKVKRWCVPIERKLTRKEGYIVNGTFMTDAADTAISESAAEARAAVEKLDIGKKFDAPDDDYRTQRAQLARMAVGPNGRSGPRGKRTF</sequence>